<name>A0ABR9D1U5_9GAMM</name>
<sequence>MSPTLKNKNTKLLPDNFHIAHDLCYLIHDVMVQILRSGEEGGFFITTIDLLEDEDQELSKANDIFVWLANKNRTNDRANILVSMIFPAVLSDALHCVYEALECSRKAKLGISYMLIRKPLQENLYILESIILDKLSFAETLAIDSLKLRHKNAGGVEGHRKRISQVLNILGEEKRFDPLYLAKLRYDKSFEDSFDGICNLAMHLFTEHPKIRTDNLNINFIFSGWDQKLTQWAYLYSRLPYLLFYMHLLVEYITERIAPTSKEYLDDISRRISASIILWWECLDEQYQSTQLKVFFQETEKWLNLHCLENGFPTPSTDDLQSMSKIGSFPGEPTFAAEKRNTKYYLHAAYNKEAYITRMAKRASDSAD</sequence>
<comment type="caution">
    <text evidence="1">The sequence shown here is derived from an EMBL/GenBank/DDBJ whole genome shotgun (WGS) entry which is preliminary data.</text>
</comment>
<organism evidence="1 2">
    <name type="scientific">Methylomonas albis</name>
    <dbReference type="NCBI Taxonomy" id="1854563"/>
    <lineage>
        <taxon>Bacteria</taxon>
        <taxon>Pseudomonadati</taxon>
        <taxon>Pseudomonadota</taxon>
        <taxon>Gammaproteobacteria</taxon>
        <taxon>Methylococcales</taxon>
        <taxon>Methylococcaceae</taxon>
        <taxon>Methylomonas</taxon>
    </lineage>
</organism>
<dbReference type="Proteomes" id="UP000652176">
    <property type="component" value="Unassembled WGS sequence"/>
</dbReference>
<proteinExistence type="predicted"/>
<dbReference type="EMBL" id="JACXSS010000001">
    <property type="protein sequence ID" value="MBD9357073.1"/>
    <property type="molecule type" value="Genomic_DNA"/>
</dbReference>
<accession>A0ABR9D1U5</accession>
<gene>
    <name evidence="1" type="ORF">IE877_14495</name>
</gene>
<reference evidence="1 2" key="1">
    <citation type="submission" date="2020-09" db="EMBL/GenBank/DDBJ databases">
        <title>Methylomonas albis sp. nov. and Methylomonas fluvii sp. nov.: Two cold-adapted methanotrophs from the River Elbe and an amended description of Methylovulum psychrotolerans strain Eb1.</title>
        <authorList>
            <person name="Bussmann I.K."/>
            <person name="Klings K.-W."/>
            <person name="Warnstedt J."/>
            <person name="Hoppert M."/>
            <person name="Saborowski A."/>
            <person name="Horn F."/>
            <person name="Liebner S."/>
        </authorList>
    </citation>
    <scope>NUCLEOTIDE SEQUENCE [LARGE SCALE GENOMIC DNA]</scope>
    <source>
        <strain evidence="1 2">EbA</strain>
    </source>
</reference>
<protein>
    <submittedName>
        <fullName evidence="1">Uncharacterized protein</fullName>
    </submittedName>
</protein>
<evidence type="ECO:0000313" key="1">
    <source>
        <dbReference type="EMBL" id="MBD9357073.1"/>
    </source>
</evidence>
<dbReference type="RefSeq" id="WP_192375375.1">
    <property type="nucleotide sequence ID" value="NZ_CAJHIV010000001.1"/>
</dbReference>
<evidence type="ECO:0000313" key="2">
    <source>
        <dbReference type="Proteomes" id="UP000652176"/>
    </source>
</evidence>
<keyword evidence="2" id="KW-1185">Reference proteome</keyword>